<evidence type="ECO:0000313" key="1">
    <source>
        <dbReference type="EMBL" id="TKW61710.1"/>
    </source>
</evidence>
<dbReference type="SUPFAM" id="SSF64210">
    <property type="entry name" value="Head-to-tail joining protein W, gpW"/>
    <property type="match status" value="1"/>
</dbReference>
<comment type="caution">
    <text evidence="1">The sequence shown here is derived from an EMBL/GenBank/DDBJ whole genome shotgun (WGS) entry which is preliminary data.</text>
</comment>
<evidence type="ECO:0008006" key="3">
    <source>
        <dbReference type="Google" id="ProtNLM"/>
    </source>
</evidence>
<proteinExistence type="predicted"/>
<dbReference type="Gene3D" id="3.30.1580.10">
    <property type="entry name" value="Head-to-tail joining protein W"/>
    <property type="match status" value="1"/>
</dbReference>
<protein>
    <recommendedName>
        <fullName evidence="3">Phage tail protein</fullName>
    </recommendedName>
</protein>
<sequence length="75" mass="8305">MSDLGTLQSRLADAETARHKLLTGTQEVTVNLHGFGSTTYTQANVKALDRYIAELRMQIARLTGGPRRGPILFKF</sequence>
<name>A0A6N4R5H5_BLAVI</name>
<gene>
    <name evidence="1" type="ORF">DI628_03540</name>
</gene>
<accession>A0A6N4R5H5</accession>
<dbReference type="GO" id="GO:0019058">
    <property type="term" value="P:viral life cycle"/>
    <property type="evidence" value="ECO:0007669"/>
    <property type="project" value="InterPro"/>
</dbReference>
<dbReference type="AlphaFoldDB" id="A0A6N4R5H5"/>
<organism evidence="1 2">
    <name type="scientific">Blastochloris viridis</name>
    <name type="common">Rhodopseudomonas viridis</name>
    <dbReference type="NCBI Taxonomy" id="1079"/>
    <lineage>
        <taxon>Bacteria</taxon>
        <taxon>Pseudomonadati</taxon>
        <taxon>Pseudomonadota</taxon>
        <taxon>Alphaproteobacteria</taxon>
        <taxon>Hyphomicrobiales</taxon>
        <taxon>Blastochloridaceae</taxon>
        <taxon>Blastochloris</taxon>
    </lineage>
</organism>
<dbReference type="EMBL" id="VAFM01000001">
    <property type="protein sequence ID" value="TKW61710.1"/>
    <property type="molecule type" value="Genomic_DNA"/>
</dbReference>
<evidence type="ECO:0000313" key="2">
    <source>
        <dbReference type="Proteomes" id="UP000320948"/>
    </source>
</evidence>
<dbReference type="InterPro" id="IPR004174">
    <property type="entry name" value="GpW"/>
</dbReference>
<dbReference type="Pfam" id="PF02831">
    <property type="entry name" value="gpW"/>
    <property type="match status" value="1"/>
</dbReference>
<reference evidence="1 2" key="1">
    <citation type="journal article" date="2017" name="Nat. Commun.">
        <title>In situ click chemistry generation of cyclooxygenase-2 inhibitors.</title>
        <authorList>
            <person name="Bhardwaj A."/>
            <person name="Kaur J."/>
            <person name="Wuest M."/>
            <person name="Wuest F."/>
        </authorList>
    </citation>
    <scope>NUCLEOTIDE SEQUENCE [LARGE SCALE GENOMIC DNA]</scope>
    <source>
        <strain evidence="1">S2_018_000_R2_106</strain>
    </source>
</reference>
<dbReference type="Proteomes" id="UP000320948">
    <property type="component" value="Unassembled WGS sequence"/>
</dbReference>
<dbReference type="InterPro" id="IPR036626">
    <property type="entry name" value="GpW_sf"/>
</dbReference>